<gene>
    <name evidence="10" type="ORF">PLOB_00044157</name>
</gene>
<keyword evidence="3 8" id="KW-1133">Transmembrane helix</keyword>
<dbReference type="EMBL" id="CALNXK010000074">
    <property type="protein sequence ID" value="CAH3144847.1"/>
    <property type="molecule type" value="Genomic_DNA"/>
</dbReference>
<evidence type="ECO:0000256" key="1">
    <source>
        <dbReference type="ARBA" id="ARBA00004141"/>
    </source>
</evidence>
<evidence type="ECO:0000256" key="6">
    <source>
        <dbReference type="ARBA" id="ARBA00023170"/>
    </source>
</evidence>
<feature type="transmembrane region" description="Helical" evidence="8">
    <location>
        <begin position="284"/>
        <end position="313"/>
    </location>
</feature>
<comment type="caution">
    <text evidence="10">The sequence shown here is derived from an EMBL/GenBank/DDBJ whole genome shotgun (WGS) entry which is preliminary data.</text>
</comment>
<evidence type="ECO:0000256" key="2">
    <source>
        <dbReference type="ARBA" id="ARBA00022692"/>
    </source>
</evidence>
<reference evidence="10 11" key="1">
    <citation type="submission" date="2022-05" db="EMBL/GenBank/DDBJ databases">
        <authorList>
            <consortium name="Genoscope - CEA"/>
            <person name="William W."/>
        </authorList>
    </citation>
    <scope>NUCLEOTIDE SEQUENCE [LARGE SCALE GENOMIC DNA]</scope>
</reference>
<comment type="subcellular location">
    <subcellularLocation>
        <location evidence="1">Membrane</location>
        <topology evidence="1">Multi-pass membrane protein</topology>
    </subcellularLocation>
</comment>
<dbReference type="InterPro" id="IPR017452">
    <property type="entry name" value="GPCR_Rhodpsn_7TM"/>
</dbReference>
<keyword evidence="6" id="KW-0675">Receptor</keyword>
<organism evidence="10 11">
    <name type="scientific">Porites lobata</name>
    <dbReference type="NCBI Taxonomy" id="104759"/>
    <lineage>
        <taxon>Eukaryota</taxon>
        <taxon>Metazoa</taxon>
        <taxon>Cnidaria</taxon>
        <taxon>Anthozoa</taxon>
        <taxon>Hexacorallia</taxon>
        <taxon>Scleractinia</taxon>
        <taxon>Fungiina</taxon>
        <taxon>Poritidae</taxon>
        <taxon>Porites</taxon>
    </lineage>
</organism>
<keyword evidence="2 8" id="KW-0812">Transmembrane</keyword>
<dbReference type="InterPro" id="IPR050125">
    <property type="entry name" value="GPCR_opsins"/>
</dbReference>
<evidence type="ECO:0000256" key="8">
    <source>
        <dbReference type="SAM" id="Phobius"/>
    </source>
</evidence>
<proteinExistence type="predicted"/>
<evidence type="ECO:0000256" key="7">
    <source>
        <dbReference type="ARBA" id="ARBA00023224"/>
    </source>
</evidence>
<dbReference type="Gene3D" id="1.20.1070.10">
    <property type="entry name" value="Rhodopsin 7-helix transmembrane proteins"/>
    <property type="match status" value="1"/>
</dbReference>
<keyword evidence="4" id="KW-0297">G-protein coupled receptor</keyword>
<evidence type="ECO:0000259" key="9">
    <source>
        <dbReference type="PROSITE" id="PS50262"/>
    </source>
</evidence>
<evidence type="ECO:0000313" key="11">
    <source>
        <dbReference type="Proteomes" id="UP001159405"/>
    </source>
</evidence>
<feature type="transmembrane region" description="Helical" evidence="8">
    <location>
        <begin position="168"/>
        <end position="189"/>
    </location>
</feature>
<evidence type="ECO:0000256" key="5">
    <source>
        <dbReference type="ARBA" id="ARBA00023136"/>
    </source>
</evidence>
<keyword evidence="11" id="KW-1185">Reference proteome</keyword>
<feature type="domain" description="G-protein coupled receptors family 1 profile" evidence="9">
    <location>
        <begin position="39"/>
        <end position="338"/>
    </location>
</feature>
<name>A0ABN8PIV7_9CNID</name>
<dbReference type="SUPFAM" id="SSF81321">
    <property type="entry name" value="Family A G protein-coupled receptor-like"/>
    <property type="match status" value="1"/>
</dbReference>
<sequence length="368" mass="41221">MKVGDPNHPRILSIMWTECSFLNSMNLYLVVVGMTGLFLNIFPWIVCYSKLRALSHRSSRKVLLISLVLVDFLTVCVPLPVYLSKHYNCPGNQRTSFVGRPTICEMFHLMFVWLKLAALFIITTLNYTSYLAITARGIYRSIGDRISSSLACSKYELRHQEKTHSTMVIANLVIGIAIVAFLIASLPYIGLGPESLSPQSTLLYQQNSTTTLFQCSLDQISYPQKSKEYTFLFAVLMSSAACFLLHLVHSVLSCFSCPSYSVAKTGASRTFAIYNRKLGAERDFAKLICVLGLTFHLTWIPVMVAVSCIMSGYNISTEFSQYVIAAAFLPPTINPMLFGTFLSDFRDGYKALLKLIPDKVTKIFKGLF</sequence>
<protein>
    <recommendedName>
        <fullName evidence="9">G-protein coupled receptors family 1 profile domain-containing protein</fullName>
    </recommendedName>
</protein>
<accession>A0ABN8PIV7</accession>
<feature type="transmembrane region" description="Helical" evidence="8">
    <location>
        <begin position="110"/>
        <end position="133"/>
    </location>
</feature>
<dbReference type="Proteomes" id="UP001159405">
    <property type="component" value="Unassembled WGS sequence"/>
</dbReference>
<feature type="transmembrane region" description="Helical" evidence="8">
    <location>
        <begin position="27"/>
        <end position="51"/>
    </location>
</feature>
<dbReference type="PRINTS" id="PR00237">
    <property type="entry name" value="GPCRRHODOPSN"/>
</dbReference>
<dbReference type="PANTHER" id="PTHR24240">
    <property type="entry name" value="OPSIN"/>
    <property type="match status" value="1"/>
</dbReference>
<evidence type="ECO:0000256" key="4">
    <source>
        <dbReference type="ARBA" id="ARBA00023040"/>
    </source>
</evidence>
<keyword evidence="7" id="KW-0807">Transducer</keyword>
<evidence type="ECO:0000313" key="10">
    <source>
        <dbReference type="EMBL" id="CAH3144847.1"/>
    </source>
</evidence>
<feature type="transmembrane region" description="Helical" evidence="8">
    <location>
        <begin position="63"/>
        <end position="83"/>
    </location>
</feature>
<evidence type="ECO:0000256" key="3">
    <source>
        <dbReference type="ARBA" id="ARBA00022989"/>
    </source>
</evidence>
<feature type="transmembrane region" description="Helical" evidence="8">
    <location>
        <begin position="319"/>
        <end position="342"/>
    </location>
</feature>
<dbReference type="InterPro" id="IPR000276">
    <property type="entry name" value="GPCR_Rhodpsn"/>
</dbReference>
<feature type="transmembrane region" description="Helical" evidence="8">
    <location>
        <begin position="231"/>
        <end position="263"/>
    </location>
</feature>
<dbReference type="PROSITE" id="PS50262">
    <property type="entry name" value="G_PROTEIN_RECEP_F1_2"/>
    <property type="match status" value="1"/>
</dbReference>
<keyword evidence="5 8" id="KW-0472">Membrane</keyword>
<feature type="non-terminal residue" evidence="10">
    <location>
        <position position="368"/>
    </location>
</feature>